<organism evidence="2">
    <name type="scientific">uncultured Pseudonocardia sp</name>
    <dbReference type="NCBI Taxonomy" id="211455"/>
    <lineage>
        <taxon>Bacteria</taxon>
        <taxon>Bacillati</taxon>
        <taxon>Actinomycetota</taxon>
        <taxon>Actinomycetes</taxon>
        <taxon>Pseudonocardiales</taxon>
        <taxon>Pseudonocardiaceae</taxon>
        <taxon>Pseudonocardia</taxon>
        <taxon>environmental samples</taxon>
    </lineage>
</organism>
<accession>A0A6J4PNF9</accession>
<keyword evidence="2" id="KW-0560">Oxidoreductase</keyword>
<evidence type="ECO:0000256" key="1">
    <source>
        <dbReference type="SAM" id="MobiDB-lite"/>
    </source>
</evidence>
<protein>
    <submittedName>
        <fullName evidence="2">Thioredoxin reductase</fullName>
        <ecNumber evidence="2">1.8.1.9</ecNumber>
    </submittedName>
</protein>
<reference evidence="2" key="1">
    <citation type="submission" date="2020-02" db="EMBL/GenBank/DDBJ databases">
        <authorList>
            <person name="Meier V. D."/>
        </authorList>
    </citation>
    <scope>NUCLEOTIDE SEQUENCE</scope>
    <source>
        <strain evidence="2">AVDCRST_MAG66</strain>
    </source>
</reference>
<feature type="region of interest" description="Disordered" evidence="1">
    <location>
        <begin position="24"/>
        <end position="63"/>
    </location>
</feature>
<sequence length="63" mass="7060">WSWNQDPHARFATARELYVELGLPRTGGIRNGSTARVAKRRARADRSPRSPTLSSSPGATRRR</sequence>
<dbReference type="AlphaFoldDB" id="A0A6J4PNF9"/>
<feature type="non-terminal residue" evidence="2">
    <location>
        <position position="63"/>
    </location>
</feature>
<proteinExistence type="predicted"/>
<gene>
    <name evidence="2" type="ORF">AVDCRST_MAG66-2659</name>
</gene>
<feature type="non-terminal residue" evidence="2">
    <location>
        <position position="1"/>
    </location>
</feature>
<dbReference type="EMBL" id="CADCUS010000390">
    <property type="protein sequence ID" value="CAA9421074.1"/>
    <property type="molecule type" value="Genomic_DNA"/>
</dbReference>
<evidence type="ECO:0000313" key="2">
    <source>
        <dbReference type="EMBL" id="CAA9421074.1"/>
    </source>
</evidence>
<name>A0A6J4PNF9_9PSEU</name>
<dbReference type="EC" id="1.8.1.9" evidence="2"/>
<dbReference type="GO" id="GO:0004791">
    <property type="term" value="F:thioredoxin-disulfide reductase (NADPH) activity"/>
    <property type="evidence" value="ECO:0007669"/>
    <property type="project" value="UniProtKB-EC"/>
</dbReference>